<dbReference type="Proteomes" id="UP000004459">
    <property type="component" value="Unassembled WGS sequence"/>
</dbReference>
<dbReference type="EMBL" id="AGCK01000233">
    <property type="protein sequence ID" value="EHM43988.1"/>
    <property type="molecule type" value="Genomic_DNA"/>
</dbReference>
<evidence type="ECO:0000313" key="1">
    <source>
        <dbReference type="EMBL" id="EHM43988.1"/>
    </source>
</evidence>
<comment type="caution">
    <text evidence="1">The sequence shown here is derived from an EMBL/GenBank/DDBJ whole genome shotgun (WGS) entry which is preliminary data.</text>
</comment>
<dbReference type="HOGENOM" id="CLU_3251878_0_0_9"/>
<name>G9YTN0_FLAPL</name>
<accession>G9YTN0</accession>
<reference evidence="1 2" key="1">
    <citation type="submission" date="2011-08" db="EMBL/GenBank/DDBJ databases">
        <authorList>
            <person name="Weinstock G."/>
            <person name="Sodergren E."/>
            <person name="Clifton S."/>
            <person name="Fulton L."/>
            <person name="Fulton B."/>
            <person name="Courtney L."/>
            <person name="Fronick C."/>
            <person name="Harrison M."/>
            <person name="Strong C."/>
            <person name="Farmer C."/>
            <person name="Delahaunty K."/>
            <person name="Markovic C."/>
            <person name="Hall O."/>
            <person name="Minx P."/>
            <person name="Tomlinson C."/>
            <person name="Mitreva M."/>
            <person name="Hou S."/>
            <person name="Chen J."/>
            <person name="Wollam A."/>
            <person name="Pepin K.H."/>
            <person name="Johnson M."/>
            <person name="Bhonagiri V."/>
            <person name="Zhang X."/>
            <person name="Suruliraj S."/>
            <person name="Warren W."/>
            <person name="Chinwalla A."/>
            <person name="Mardis E.R."/>
            <person name="Wilson R.K."/>
        </authorList>
    </citation>
    <scope>NUCLEOTIDE SEQUENCE [LARGE SCALE GENOMIC DNA]</scope>
    <source>
        <strain evidence="1 2">ATCC 29863</strain>
    </source>
</reference>
<proteinExistence type="predicted"/>
<sequence>MKKRLAVGPSAVLYSAREGITGQRYTLRLAGARGKMEKTVEF</sequence>
<organism evidence="1 2">
    <name type="scientific">Flavonifractor plautii ATCC 29863</name>
    <dbReference type="NCBI Taxonomy" id="411475"/>
    <lineage>
        <taxon>Bacteria</taxon>
        <taxon>Bacillati</taxon>
        <taxon>Bacillota</taxon>
        <taxon>Clostridia</taxon>
        <taxon>Eubacteriales</taxon>
        <taxon>Oscillospiraceae</taxon>
        <taxon>Flavonifractor</taxon>
    </lineage>
</organism>
<evidence type="ECO:0000313" key="2">
    <source>
        <dbReference type="Proteomes" id="UP000004459"/>
    </source>
</evidence>
<gene>
    <name evidence="1" type="ORF">HMPREF0372_02892</name>
</gene>
<dbReference type="AlphaFoldDB" id="G9YTN0"/>
<protein>
    <submittedName>
        <fullName evidence="1">Uncharacterized protein</fullName>
    </submittedName>
</protein>